<accession>A0A9P8W3I8</accession>
<sequence>MLAAARKELLTASRAGTSATRMEANGASSKRVKKRVRKFTSDDRAAHRIFERSRREAFKEKLNELAGHLPALADSDPQRLSKHVVVEEGIARCQTLHRQCLDALSDIRALIQERDELLAEVNTRRHAEGTPLRLPKAVDLHIDGLVELETEASHLAAVRRPSASQTQSRSPDEEGTDGQEHSNDDAVTTQDLAPNSTLSLPQSSVVQPLLVPEANDESMLLWGLASQDPIPAVYLDPSSRGNMCPSQDATSISEFAHSGPFPLSFNASLDFLDVEDPLTHQDFPFFDADSVAIHLQPRGAGVQAGVSLSPGYPPESEVSQLGAGIS</sequence>
<dbReference type="OrthoDB" id="8964853at2759"/>
<evidence type="ECO:0000313" key="3">
    <source>
        <dbReference type="EMBL" id="KAH6887013.1"/>
    </source>
</evidence>
<dbReference type="AlphaFoldDB" id="A0A9P8W3I8"/>
<feature type="domain" description="BHLH" evidence="2">
    <location>
        <begin position="42"/>
        <end position="96"/>
    </location>
</feature>
<evidence type="ECO:0000259" key="2">
    <source>
        <dbReference type="PROSITE" id="PS50888"/>
    </source>
</evidence>
<name>A0A9P8W3I8_9HYPO</name>
<reference evidence="3 4" key="1">
    <citation type="journal article" date="2021" name="Nat. Commun.">
        <title>Genetic determinants of endophytism in the Arabidopsis root mycobiome.</title>
        <authorList>
            <person name="Mesny F."/>
            <person name="Miyauchi S."/>
            <person name="Thiergart T."/>
            <person name="Pickel B."/>
            <person name="Atanasova L."/>
            <person name="Karlsson M."/>
            <person name="Huettel B."/>
            <person name="Barry K.W."/>
            <person name="Haridas S."/>
            <person name="Chen C."/>
            <person name="Bauer D."/>
            <person name="Andreopoulos W."/>
            <person name="Pangilinan J."/>
            <person name="LaButti K."/>
            <person name="Riley R."/>
            <person name="Lipzen A."/>
            <person name="Clum A."/>
            <person name="Drula E."/>
            <person name="Henrissat B."/>
            <person name="Kohler A."/>
            <person name="Grigoriev I.V."/>
            <person name="Martin F.M."/>
            <person name="Hacquard S."/>
        </authorList>
    </citation>
    <scope>NUCLEOTIDE SEQUENCE [LARGE SCALE GENOMIC DNA]</scope>
    <source>
        <strain evidence="3 4">MPI-CAGE-CH-0241</strain>
    </source>
</reference>
<evidence type="ECO:0000256" key="1">
    <source>
        <dbReference type="SAM" id="MobiDB-lite"/>
    </source>
</evidence>
<feature type="compositionally biased region" description="Polar residues" evidence="1">
    <location>
        <begin position="185"/>
        <end position="199"/>
    </location>
</feature>
<dbReference type="Gene3D" id="4.10.280.10">
    <property type="entry name" value="Helix-loop-helix DNA-binding domain"/>
    <property type="match status" value="1"/>
</dbReference>
<dbReference type="EMBL" id="JAGPYM010000015">
    <property type="protein sequence ID" value="KAH6887013.1"/>
    <property type="molecule type" value="Genomic_DNA"/>
</dbReference>
<feature type="region of interest" description="Disordered" evidence="1">
    <location>
        <begin position="13"/>
        <end position="33"/>
    </location>
</feature>
<dbReference type="Proteomes" id="UP000777438">
    <property type="component" value="Unassembled WGS sequence"/>
</dbReference>
<dbReference type="SUPFAM" id="SSF47459">
    <property type="entry name" value="HLH, helix-loop-helix DNA-binding domain"/>
    <property type="match status" value="1"/>
</dbReference>
<feature type="region of interest" description="Disordered" evidence="1">
    <location>
        <begin position="156"/>
        <end position="199"/>
    </location>
</feature>
<dbReference type="GO" id="GO:0046983">
    <property type="term" value="F:protein dimerization activity"/>
    <property type="evidence" value="ECO:0007669"/>
    <property type="project" value="InterPro"/>
</dbReference>
<protein>
    <recommendedName>
        <fullName evidence="2">BHLH domain-containing protein</fullName>
    </recommendedName>
</protein>
<proteinExistence type="predicted"/>
<organism evidence="3 4">
    <name type="scientific">Thelonectria olida</name>
    <dbReference type="NCBI Taxonomy" id="1576542"/>
    <lineage>
        <taxon>Eukaryota</taxon>
        <taxon>Fungi</taxon>
        <taxon>Dikarya</taxon>
        <taxon>Ascomycota</taxon>
        <taxon>Pezizomycotina</taxon>
        <taxon>Sordariomycetes</taxon>
        <taxon>Hypocreomycetidae</taxon>
        <taxon>Hypocreales</taxon>
        <taxon>Nectriaceae</taxon>
        <taxon>Thelonectria</taxon>
    </lineage>
</organism>
<dbReference type="InterPro" id="IPR036638">
    <property type="entry name" value="HLH_DNA-bd_sf"/>
</dbReference>
<keyword evidence="4" id="KW-1185">Reference proteome</keyword>
<dbReference type="Pfam" id="PF00010">
    <property type="entry name" value="HLH"/>
    <property type="match status" value="1"/>
</dbReference>
<dbReference type="InterPro" id="IPR011598">
    <property type="entry name" value="bHLH_dom"/>
</dbReference>
<gene>
    <name evidence="3" type="ORF">B0T10DRAFT_76705</name>
</gene>
<comment type="caution">
    <text evidence="3">The sequence shown here is derived from an EMBL/GenBank/DDBJ whole genome shotgun (WGS) entry which is preliminary data.</text>
</comment>
<evidence type="ECO:0000313" key="4">
    <source>
        <dbReference type="Proteomes" id="UP000777438"/>
    </source>
</evidence>
<dbReference type="PROSITE" id="PS50888">
    <property type="entry name" value="BHLH"/>
    <property type="match status" value="1"/>
</dbReference>